<evidence type="ECO:0000259" key="4">
    <source>
        <dbReference type="Pfam" id="PF23559"/>
    </source>
</evidence>
<dbReference type="Pfam" id="PF23598">
    <property type="entry name" value="LRR_14"/>
    <property type="match status" value="1"/>
</dbReference>
<keyword evidence="2" id="KW-0611">Plant defense</keyword>
<dbReference type="InParanoid" id="A0A0R0G7X3"/>
<dbReference type="Gene3D" id="1.10.8.430">
    <property type="entry name" value="Helical domain of apoptotic protease-activating factors"/>
    <property type="match status" value="1"/>
</dbReference>
<dbReference type="InterPro" id="IPR036388">
    <property type="entry name" value="WH-like_DNA-bd_sf"/>
</dbReference>
<dbReference type="InterPro" id="IPR032675">
    <property type="entry name" value="LRR_dom_sf"/>
</dbReference>
<evidence type="ECO:0000313" key="8">
    <source>
        <dbReference type="Proteomes" id="UP000008827"/>
    </source>
</evidence>
<dbReference type="InterPro" id="IPR044974">
    <property type="entry name" value="Disease_R_plants"/>
</dbReference>
<dbReference type="Pfam" id="PF23559">
    <property type="entry name" value="WHD_DRP"/>
    <property type="match status" value="1"/>
</dbReference>
<dbReference type="FunFam" id="1.10.10.10:FF:000322">
    <property type="entry name" value="Probable disease resistance protein At1g63360"/>
    <property type="match status" value="1"/>
</dbReference>
<proteinExistence type="predicted"/>
<dbReference type="SMR" id="A0A0R0G7X3"/>
<evidence type="ECO:0000256" key="1">
    <source>
        <dbReference type="ARBA" id="ARBA00022737"/>
    </source>
</evidence>
<dbReference type="OMA" id="WMTIKFP"/>
<dbReference type="InterPro" id="IPR002182">
    <property type="entry name" value="NB-ARC"/>
</dbReference>
<keyword evidence="8" id="KW-1185">Reference proteome</keyword>
<evidence type="ECO:0000313" key="6">
    <source>
        <dbReference type="EMBL" id="KRH11715.1"/>
    </source>
</evidence>
<dbReference type="GO" id="GO:0098542">
    <property type="term" value="P:defense response to other organism"/>
    <property type="evidence" value="ECO:0000318"/>
    <property type="project" value="GO_Central"/>
</dbReference>
<dbReference type="InterPro" id="IPR042197">
    <property type="entry name" value="Apaf_helical"/>
</dbReference>
<dbReference type="Gene3D" id="3.40.50.300">
    <property type="entry name" value="P-loop containing nucleotide triphosphate hydrolases"/>
    <property type="match status" value="1"/>
</dbReference>
<accession>A0A0R0G7X3</accession>
<dbReference type="Gene3D" id="1.10.10.10">
    <property type="entry name" value="Winged helix-like DNA-binding domain superfamily/Winged helix DNA-binding domain"/>
    <property type="match status" value="1"/>
</dbReference>
<feature type="domain" description="NB-ARC" evidence="3">
    <location>
        <begin position="97"/>
        <end position="199"/>
    </location>
</feature>
<evidence type="ECO:0000259" key="3">
    <source>
        <dbReference type="Pfam" id="PF00931"/>
    </source>
</evidence>
<name>A0A0R0G7X3_SOYBN</name>
<keyword evidence="1" id="KW-0677">Repeat</keyword>
<dbReference type="GO" id="GO:0043531">
    <property type="term" value="F:ADP binding"/>
    <property type="evidence" value="ECO:0007669"/>
    <property type="project" value="InterPro"/>
</dbReference>
<protein>
    <submittedName>
        <fullName evidence="6 7">Uncharacterized protein</fullName>
    </submittedName>
</protein>
<dbReference type="Gene3D" id="3.80.10.10">
    <property type="entry name" value="Ribonuclease Inhibitor"/>
    <property type="match status" value="1"/>
</dbReference>
<dbReference type="Proteomes" id="UP000008827">
    <property type="component" value="Chromosome 15"/>
</dbReference>
<dbReference type="InterPro" id="IPR058922">
    <property type="entry name" value="WHD_DRP"/>
</dbReference>
<sequence length="718" mass="82457">MIHVEQQPQDPGCVALLCQLSHFILTLMPRHRIASEIQQIKSFVHGINQQSKDYGLQKLLNEQGQSSYRGSQSAWHEPRMRSRNLDGAGVVGIECPRDELIDWLVKGPAECTVISVVGMGGLGKTTLASRVFYNHKVIAHFDCHAWITVSQSYTVEELLINLLKKLCREKKENLPQGVSEMNRDSLIDEVRGYLQQKRSKDVVDSCKNSPFDQVHELKPLTVEKSIELFCKKAFRCHNTRCCPEDLVSISADFVKKCAGLPLAVVAIGSLLSSKEKTPFEWKKIRQSLSSEMDKNPHLIDITKILGFSYDDLPYYLKSCLLYFVIYPENCEVRSERLIRQWIAKGFVKDEEGKTLEDITQQYLTELIGRSLVQVSSFSIDGKARSCRVHDLLHEMILRKFEDLSFCQHISKEDEPMPNKESALMNNFVQKIPTKYRLLKVLDFQDSPLSSVPENWGNLAHFKYLNLRYSVMPTQLLKFIGKLHNLETLDIRRTYVKEMPKETRKLRKLRHLLLIMDDDGVELSRELGMLTQLRNLGLNYVKKEQGSALFASINEMKNLEKLHIQTIGVEVIVCILFHPCLCFGGFTYEGSSISYQSEFHNSKIFHGAYEAECLYFEDGGFQQLKELYLEYLSNLNSIIIEKRALLSLKKLRISGIYQLKTVPPGIQHLEKLEFLDIYDMSTEFKQFIAPHRGPEHPVIQHVPLTLDPQDKRICGSVVH</sequence>
<dbReference type="Pfam" id="PF00931">
    <property type="entry name" value="NB-ARC"/>
    <property type="match status" value="1"/>
</dbReference>
<organism evidence="6">
    <name type="scientific">Glycine max</name>
    <name type="common">Soybean</name>
    <name type="synonym">Glycine hispida</name>
    <dbReference type="NCBI Taxonomy" id="3847"/>
    <lineage>
        <taxon>Eukaryota</taxon>
        <taxon>Viridiplantae</taxon>
        <taxon>Streptophyta</taxon>
        <taxon>Embryophyta</taxon>
        <taxon>Tracheophyta</taxon>
        <taxon>Spermatophyta</taxon>
        <taxon>Magnoliopsida</taxon>
        <taxon>eudicotyledons</taxon>
        <taxon>Gunneridae</taxon>
        <taxon>Pentapetalae</taxon>
        <taxon>rosids</taxon>
        <taxon>fabids</taxon>
        <taxon>Fabales</taxon>
        <taxon>Fabaceae</taxon>
        <taxon>Papilionoideae</taxon>
        <taxon>50 kb inversion clade</taxon>
        <taxon>NPAAA clade</taxon>
        <taxon>indigoferoid/millettioid clade</taxon>
        <taxon>Phaseoleae</taxon>
        <taxon>Glycine</taxon>
        <taxon>Glycine subgen. Soja</taxon>
    </lineage>
</organism>
<feature type="domain" description="Disease resistance R13L4/SHOC-2-like LRR" evidence="5">
    <location>
        <begin position="433"/>
        <end position="566"/>
    </location>
</feature>
<dbReference type="PANTHER" id="PTHR23155:SF1052">
    <property type="entry name" value="DISEASE RESISTANCE PROTEIN RPM1"/>
    <property type="match status" value="1"/>
</dbReference>
<dbReference type="PRINTS" id="PR00364">
    <property type="entry name" value="DISEASERSIST"/>
</dbReference>
<dbReference type="EnsemblPlants" id="KRH11715">
    <property type="protein sequence ID" value="KRH11715"/>
    <property type="gene ID" value="GLYMA_15G125600"/>
</dbReference>
<feature type="domain" description="Disease resistance protein winged helix" evidence="4">
    <location>
        <begin position="325"/>
        <end position="396"/>
    </location>
</feature>
<dbReference type="AlphaFoldDB" id="A0A0R0G7X3"/>
<dbReference type="InterPro" id="IPR027417">
    <property type="entry name" value="P-loop_NTPase"/>
</dbReference>
<dbReference type="EMBL" id="CM000848">
    <property type="protein sequence ID" value="KRH11715.1"/>
    <property type="molecule type" value="Genomic_DNA"/>
</dbReference>
<dbReference type="InterPro" id="IPR055414">
    <property type="entry name" value="LRR_R13L4/SHOC2-like"/>
</dbReference>
<reference evidence="6 7" key="1">
    <citation type="journal article" date="2010" name="Nature">
        <title>Genome sequence of the palaeopolyploid soybean.</title>
        <authorList>
            <person name="Schmutz J."/>
            <person name="Cannon S.B."/>
            <person name="Schlueter J."/>
            <person name="Ma J."/>
            <person name="Mitros T."/>
            <person name="Nelson W."/>
            <person name="Hyten D.L."/>
            <person name="Song Q."/>
            <person name="Thelen J.J."/>
            <person name="Cheng J."/>
            <person name="Xu D."/>
            <person name="Hellsten U."/>
            <person name="May G.D."/>
            <person name="Yu Y."/>
            <person name="Sakurai T."/>
            <person name="Umezawa T."/>
            <person name="Bhattacharyya M.K."/>
            <person name="Sandhu D."/>
            <person name="Valliyodan B."/>
            <person name="Lindquist E."/>
            <person name="Peto M."/>
            <person name="Grant D."/>
            <person name="Shu S."/>
            <person name="Goodstein D."/>
            <person name="Barry K."/>
            <person name="Futrell-Griggs M."/>
            <person name="Abernathy B."/>
            <person name="Du J."/>
            <person name="Tian Z."/>
            <person name="Zhu L."/>
            <person name="Gill N."/>
            <person name="Joshi T."/>
            <person name="Libault M."/>
            <person name="Sethuraman A."/>
            <person name="Zhang X.-C."/>
            <person name="Shinozaki K."/>
            <person name="Nguyen H.T."/>
            <person name="Wing R.A."/>
            <person name="Cregan P."/>
            <person name="Specht J."/>
            <person name="Grimwood J."/>
            <person name="Rokhsar D."/>
            <person name="Stacey G."/>
            <person name="Shoemaker R.C."/>
            <person name="Jackson S.A."/>
        </authorList>
    </citation>
    <scope>NUCLEOTIDE SEQUENCE</scope>
    <source>
        <strain evidence="7">cv. Williams 82</strain>
        <tissue evidence="6">Callus</tissue>
    </source>
</reference>
<evidence type="ECO:0000259" key="5">
    <source>
        <dbReference type="Pfam" id="PF23598"/>
    </source>
</evidence>
<reference evidence="6" key="3">
    <citation type="submission" date="2018-07" db="EMBL/GenBank/DDBJ databases">
        <title>WGS assembly of Glycine max.</title>
        <authorList>
            <person name="Schmutz J."/>
            <person name="Cannon S."/>
            <person name="Schlueter J."/>
            <person name="Ma J."/>
            <person name="Mitros T."/>
            <person name="Nelson W."/>
            <person name="Hyten D."/>
            <person name="Song Q."/>
            <person name="Thelen J."/>
            <person name="Cheng J."/>
            <person name="Xu D."/>
            <person name="Hellsten U."/>
            <person name="May G."/>
            <person name="Yu Y."/>
            <person name="Sakurai T."/>
            <person name="Umezawa T."/>
            <person name="Bhattacharyya M."/>
            <person name="Sandhu D."/>
            <person name="Valliyodan B."/>
            <person name="Lindquist E."/>
            <person name="Peto M."/>
            <person name="Grant D."/>
            <person name="Shu S."/>
            <person name="Goodstein D."/>
            <person name="Barry K."/>
            <person name="Futrell-Griggs M."/>
            <person name="Abernathy B."/>
            <person name="Du J."/>
            <person name="Tian Z."/>
            <person name="Zhu L."/>
            <person name="Gill N."/>
            <person name="Joshi T."/>
            <person name="Libault M."/>
            <person name="Sethuraman A."/>
            <person name="Zhang X."/>
            <person name="Shinozaki K."/>
            <person name="Nguyen H."/>
            <person name="Wing R."/>
            <person name="Cregan P."/>
            <person name="Specht J."/>
            <person name="Grimwood J."/>
            <person name="Rokhsar D."/>
            <person name="Stacey G."/>
            <person name="Shoemaker R."/>
            <person name="Jackson S."/>
        </authorList>
    </citation>
    <scope>NUCLEOTIDE SEQUENCE</scope>
    <source>
        <tissue evidence="6">Callus</tissue>
    </source>
</reference>
<evidence type="ECO:0000256" key="2">
    <source>
        <dbReference type="ARBA" id="ARBA00022821"/>
    </source>
</evidence>
<dbReference type="SUPFAM" id="SSF52540">
    <property type="entry name" value="P-loop containing nucleoside triphosphate hydrolases"/>
    <property type="match status" value="1"/>
</dbReference>
<dbReference type="PANTHER" id="PTHR23155">
    <property type="entry name" value="DISEASE RESISTANCE PROTEIN RP"/>
    <property type="match status" value="1"/>
</dbReference>
<reference evidence="7" key="2">
    <citation type="submission" date="2018-02" db="UniProtKB">
        <authorList>
            <consortium name="EnsemblPlants"/>
        </authorList>
    </citation>
    <scope>IDENTIFICATION</scope>
    <source>
        <strain evidence="7">Williams 82</strain>
    </source>
</reference>
<gene>
    <name evidence="6" type="ORF">GLYMA_15G125600</name>
</gene>
<dbReference type="SUPFAM" id="SSF52047">
    <property type="entry name" value="RNI-like"/>
    <property type="match status" value="1"/>
</dbReference>
<evidence type="ECO:0000313" key="7">
    <source>
        <dbReference type="EnsemblPlants" id="KRH11715"/>
    </source>
</evidence>
<dbReference type="Gramene" id="KRH11715">
    <property type="protein sequence ID" value="KRH11715"/>
    <property type="gene ID" value="GLYMA_15G125600"/>
</dbReference>